<gene>
    <name evidence="1" type="ORF">TM448A03779_0002</name>
</gene>
<organism evidence="1">
    <name type="scientific">viral metagenome</name>
    <dbReference type="NCBI Taxonomy" id="1070528"/>
    <lineage>
        <taxon>unclassified sequences</taxon>
        <taxon>metagenomes</taxon>
        <taxon>organismal metagenomes</taxon>
    </lineage>
</organism>
<proteinExistence type="predicted"/>
<dbReference type="EMBL" id="MT144440">
    <property type="protein sequence ID" value="QJA53665.1"/>
    <property type="molecule type" value="Genomic_DNA"/>
</dbReference>
<protein>
    <submittedName>
        <fullName evidence="1">Uncharacterized protein</fullName>
    </submittedName>
</protein>
<accession>A0A6H2A2C9</accession>
<evidence type="ECO:0000313" key="1">
    <source>
        <dbReference type="EMBL" id="QJA53665.1"/>
    </source>
</evidence>
<reference evidence="1" key="1">
    <citation type="submission" date="2020-03" db="EMBL/GenBank/DDBJ databases">
        <title>The deep terrestrial virosphere.</title>
        <authorList>
            <person name="Holmfeldt K."/>
            <person name="Nilsson E."/>
            <person name="Simone D."/>
            <person name="Lopez-Fernandez M."/>
            <person name="Wu X."/>
            <person name="de Brujin I."/>
            <person name="Lundin D."/>
            <person name="Andersson A."/>
            <person name="Bertilsson S."/>
            <person name="Dopson M."/>
        </authorList>
    </citation>
    <scope>NUCLEOTIDE SEQUENCE</scope>
    <source>
        <strain evidence="1">TM448A03779</strain>
    </source>
</reference>
<dbReference type="AlphaFoldDB" id="A0A6H2A2C9"/>
<name>A0A6H2A2C9_9ZZZZ</name>
<sequence length="173" mass="19286">MPKFMRRGREPVFTIQPIGGRMPKPLPVTKRVLRSEFVIGMSDIASADQTDSTPGKMTDLLAYKVPRHTRITFRPDDKFIAVLKDTAAAALSDITPWELIATDPNGITSEILSNGINAAIKETQDRNKQKFLNVFRTIEDDFIVKLRVKTTTVTADASESTLALHCLREAETL</sequence>